<keyword evidence="2" id="KW-1185">Reference proteome</keyword>
<dbReference type="AlphaFoldDB" id="A0A1W2BCE9"/>
<reference evidence="2" key="1">
    <citation type="submission" date="2017-04" db="EMBL/GenBank/DDBJ databases">
        <authorList>
            <person name="Varghese N."/>
            <person name="Submissions S."/>
        </authorList>
    </citation>
    <scope>NUCLEOTIDE SEQUENCE [LARGE SCALE GENOMIC DNA]</scope>
    <source>
        <strain evidence="2">DSM 12126</strain>
    </source>
</reference>
<dbReference type="EMBL" id="FWXT01000001">
    <property type="protein sequence ID" value="SMC70392.1"/>
    <property type="molecule type" value="Genomic_DNA"/>
</dbReference>
<sequence>MFAKMAISSCGLFKKTSKTTTSYAQSSAKEIEQRQLVLKSANKETQIFIYWNDRGFYQFRHIKEKIDQAKSGQLKLAED</sequence>
<evidence type="ECO:0000313" key="1">
    <source>
        <dbReference type="EMBL" id="SMC70392.1"/>
    </source>
</evidence>
<accession>A0A1W2BCE9</accession>
<organism evidence="1 2">
    <name type="scientific">Pedobacter africanus</name>
    <dbReference type="NCBI Taxonomy" id="151894"/>
    <lineage>
        <taxon>Bacteria</taxon>
        <taxon>Pseudomonadati</taxon>
        <taxon>Bacteroidota</taxon>
        <taxon>Sphingobacteriia</taxon>
        <taxon>Sphingobacteriales</taxon>
        <taxon>Sphingobacteriaceae</taxon>
        <taxon>Pedobacter</taxon>
    </lineage>
</organism>
<name>A0A1W2BCE9_9SPHI</name>
<gene>
    <name evidence="1" type="ORF">SAMN04488524_2211</name>
</gene>
<proteinExistence type="predicted"/>
<dbReference type="OrthoDB" id="9945005at2"/>
<dbReference type="Proteomes" id="UP000192756">
    <property type="component" value="Unassembled WGS sequence"/>
</dbReference>
<dbReference type="RefSeq" id="WP_144008895.1">
    <property type="nucleotide sequence ID" value="NZ_FWXT01000001.1"/>
</dbReference>
<evidence type="ECO:0000313" key="2">
    <source>
        <dbReference type="Proteomes" id="UP000192756"/>
    </source>
</evidence>
<protein>
    <submittedName>
        <fullName evidence="1">Uncharacterized protein</fullName>
    </submittedName>
</protein>